<keyword evidence="1" id="KW-0732">Signal</keyword>
<feature type="domain" description="NACHT-NTPase and P-loop NTPases N-terminal" evidence="3">
    <location>
        <begin position="12"/>
        <end position="129"/>
    </location>
</feature>
<dbReference type="Pfam" id="PF17107">
    <property type="entry name" value="SesA"/>
    <property type="match status" value="1"/>
</dbReference>
<dbReference type="Pfam" id="PF00931">
    <property type="entry name" value="NB-ARC"/>
    <property type="match status" value="1"/>
</dbReference>
<evidence type="ECO:0000259" key="2">
    <source>
        <dbReference type="Pfam" id="PF00931"/>
    </source>
</evidence>
<reference evidence="4" key="1">
    <citation type="submission" date="2023-03" db="EMBL/GenBank/DDBJ databases">
        <title>Complete genome of Cladonia borealis.</title>
        <authorList>
            <person name="Park H."/>
        </authorList>
    </citation>
    <scope>NUCLEOTIDE SEQUENCE</scope>
    <source>
        <strain evidence="4">ANT050790</strain>
    </source>
</reference>
<evidence type="ECO:0008006" key="6">
    <source>
        <dbReference type="Google" id="ProtNLM"/>
    </source>
</evidence>
<proteinExistence type="predicted"/>
<evidence type="ECO:0000313" key="4">
    <source>
        <dbReference type="EMBL" id="KAK0509248.1"/>
    </source>
</evidence>
<dbReference type="AlphaFoldDB" id="A0AA39UYV8"/>
<keyword evidence="5" id="KW-1185">Reference proteome</keyword>
<sequence>MAETLAIVGLASSIITFVDAAQKVISRLKDYWESGRELPKAYANVRNQLAFMVQEVEEMKDEYHRGMIPADKAVRLHDAIQACNRQTARLNAILDDILPAPNDSKIQRGRKALRSLRREKEVAGIQASIESSKSAFTLYYVRHPVCIPIRPKASWLERCCDIPATSVLRFVGREDVLRRLDEIFGFGSASPSDTTLAQPRRAVLLGMGGQGKTQTALRYCRKAFQNRTFDTVLWIDASSEISAHQGIKTILSKAEISTSALEFERNLLAFKDALTSLKRPCLLVFDNYDTPRNFSKIADMFVHHEQVCIMLTSRHHESLRLGTPIHVRDMDQNDAEDLLLTSSGLIRQDVNPNHLAKIVNMLGRLPLALDQAGAYIGKLHLSLDVFEKHYIDKRKKILQYTPDLFEYRKSLSPSAEPSVLSVFTTWELSLEQLGDDRPHLEHLLTLSAFFDHSKVHEALFSTRCTLNFTACSGVQDDWLQCMLTDSTWDSYRFQDIIANMHSLSLLQKFWIEDGHIVFSLHPLVNDWLRTRIGEKDRASMIVEAAVTVAGMDGGPELLYHLYKCLYGLTECAHLLSNDCVDMRPPQKIANGYPVVELVADELNPEPHYWQAKAPCYYRDADVKVKQQAEKGVDGSFYTNLKSSSETESCLSAAILTELADWADLYKLLLQHNRSENLALIRNALRSLPFLHSA</sequence>
<name>A0AA39UYV8_9LECA</name>
<feature type="domain" description="NB-ARC" evidence="2">
    <location>
        <begin position="204"/>
        <end position="317"/>
    </location>
</feature>
<feature type="chain" id="PRO_5041435418" description="NB-ARC domain-containing protein" evidence="1">
    <location>
        <begin position="21"/>
        <end position="693"/>
    </location>
</feature>
<dbReference type="Proteomes" id="UP001166286">
    <property type="component" value="Unassembled WGS sequence"/>
</dbReference>
<dbReference type="InterPro" id="IPR002182">
    <property type="entry name" value="NB-ARC"/>
</dbReference>
<evidence type="ECO:0000256" key="1">
    <source>
        <dbReference type="SAM" id="SignalP"/>
    </source>
</evidence>
<feature type="signal peptide" evidence="1">
    <location>
        <begin position="1"/>
        <end position="20"/>
    </location>
</feature>
<dbReference type="PANTHER" id="PTHR35205">
    <property type="entry name" value="NB-ARC AND TPR DOMAIN PROTEIN"/>
    <property type="match status" value="1"/>
</dbReference>
<dbReference type="InterPro" id="IPR031352">
    <property type="entry name" value="SesA"/>
</dbReference>
<dbReference type="SUPFAM" id="SSF52540">
    <property type="entry name" value="P-loop containing nucleoside triphosphate hydrolases"/>
    <property type="match status" value="1"/>
</dbReference>
<dbReference type="PANTHER" id="PTHR35205:SF1">
    <property type="entry name" value="ZU5 DOMAIN-CONTAINING PROTEIN"/>
    <property type="match status" value="1"/>
</dbReference>
<dbReference type="Gene3D" id="3.40.50.300">
    <property type="entry name" value="P-loop containing nucleotide triphosphate hydrolases"/>
    <property type="match status" value="1"/>
</dbReference>
<gene>
    <name evidence="4" type="ORF">JMJ35_008619</name>
</gene>
<evidence type="ECO:0000259" key="3">
    <source>
        <dbReference type="Pfam" id="PF17107"/>
    </source>
</evidence>
<organism evidence="4 5">
    <name type="scientific">Cladonia borealis</name>
    <dbReference type="NCBI Taxonomy" id="184061"/>
    <lineage>
        <taxon>Eukaryota</taxon>
        <taxon>Fungi</taxon>
        <taxon>Dikarya</taxon>
        <taxon>Ascomycota</taxon>
        <taxon>Pezizomycotina</taxon>
        <taxon>Lecanoromycetes</taxon>
        <taxon>OSLEUM clade</taxon>
        <taxon>Lecanoromycetidae</taxon>
        <taxon>Lecanorales</taxon>
        <taxon>Lecanorineae</taxon>
        <taxon>Cladoniaceae</taxon>
        <taxon>Cladonia</taxon>
    </lineage>
</organism>
<dbReference type="EMBL" id="JAFEKC020000019">
    <property type="protein sequence ID" value="KAK0509248.1"/>
    <property type="molecule type" value="Genomic_DNA"/>
</dbReference>
<comment type="caution">
    <text evidence="4">The sequence shown here is derived from an EMBL/GenBank/DDBJ whole genome shotgun (WGS) entry which is preliminary data.</text>
</comment>
<dbReference type="GO" id="GO:0043531">
    <property type="term" value="F:ADP binding"/>
    <property type="evidence" value="ECO:0007669"/>
    <property type="project" value="InterPro"/>
</dbReference>
<protein>
    <recommendedName>
        <fullName evidence="6">NB-ARC domain-containing protein</fullName>
    </recommendedName>
</protein>
<evidence type="ECO:0000313" key="5">
    <source>
        <dbReference type="Proteomes" id="UP001166286"/>
    </source>
</evidence>
<dbReference type="InterPro" id="IPR027417">
    <property type="entry name" value="P-loop_NTPase"/>
</dbReference>
<accession>A0AA39UYV8</accession>